<dbReference type="SUPFAM" id="SSF56784">
    <property type="entry name" value="HAD-like"/>
    <property type="match status" value="1"/>
</dbReference>
<accession>A0A7S1B597</accession>
<dbReference type="Gene3D" id="3.40.50.1000">
    <property type="entry name" value="HAD superfamily/HAD-like"/>
    <property type="match status" value="2"/>
</dbReference>
<gene>
    <name evidence="1" type="ORF">CHYS00102_LOCUS2637</name>
</gene>
<name>A0A7S1B597_9STRA</name>
<reference evidence="1" key="1">
    <citation type="submission" date="2021-01" db="EMBL/GenBank/DDBJ databases">
        <authorList>
            <person name="Corre E."/>
            <person name="Pelletier E."/>
            <person name="Niang G."/>
            <person name="Scheremetjew M."/>
            <person name="Finn R."/>
            <person name="Kale V."/>
            <person name="Holt S."/>
            <person name="Cochrane G."/>
            <person name="Meng A."/>
            <person name="Brown T."/>
            <person name="Cohen L."/>
        </authorList>
    </citation>
    <scope>NUCLEOTIDE SEQUENCE</scope>
    <source>
        <strain evidence="1">308</strain>
    </source>
</reference>
<dbReference type="Pfam" id="PF13344">
    <property type="entry name" value="Hydrolase_6"/>
    <property type="match status" value="1"/>
</dbReference>
<dbReference type="GO" id="GO:0005737">
    <property type="term" value="C:cytoplasm"/>
    <property type="evidence" value="ECO:0007669"/>
    <property type="project" value="TreeGrafter"/>
</dbReference>
<dbReference type="PANTHER" id="PTHR19288">
    <property type="entry name" value="4-NITROPHENYLPHOSPHATASE-RELATED"/>
    <property type="match status" value="1"/>
</dbReference>
<dbReference type="InterPro" id="IPR023214">
    <property type="entry name" value="HAD_sf"/>
</dbReference>
<organism evidence="1">
    <name type="scientific">Corethron hystrix</name>
    <dbReference type="NCBI Taxonomy" id="216773"/>
    <lineage>
        <taxon>Eukaryota</taxon>
        <taxon>Sar</taxon>
        <taxon>Stramenopiles</taxon>
        <taxon>Ochrophyta</taxon>
        <taxon>Bacillariophyta</taxon>
        <taxon>Coscinodiscophyceae</taxon>
        <taxon>Corethrophycidae</taxon>
        <taxon>Corethrales</taxon>
        <taxon>Corethraceae</taxon>
        <taxon>Corethron</taxon>
    </lineage>
</organism>
<evidence type="ECO:0000313" key="1">
    <source>
        <dbReference type="EMBL" id="CAD8875462.1"/>
    </source>
</evidence>
<dbReference type="Pfam" id="PF13242">
    <property type="entry name" value="Hydrolase_like"/>
    <property type="match status" value="1"/>
</dbReference>
<protein>
    <submittedName>
        <fullName evidence="1">Uncharacterized protein</fullName>
    </submittedName>
</protein>
<dbReference type="EMBL" id="HBFR01003782">
    <property type="protein sequence ID" value="CAD8875462.1"/>
    <property type="molecule type" value="Transcribed_RNA"/>
</dbReference>
<dbReference type="GO" id="GO:0016791">
    <property type="term" value="F:phosphatase activity"/>
    <property type="evidence" value="ECO:0007669"/>
    <property type="project" value="TreeGrafter"/>
</dbReference>
<dbReference type="InterPro" id="IPR006357">
    <property type="entry name" value="HAD-SF_hydro_IIA"/>
</dbReference>
<proteinExistence type="predicted"/>
<dbReference type="AlphaFoldDB" id="A0A7S1B597"/>
<dbReference type="InterPro" id="IPR036412">
    <property type="entry name" value="HAD-like_sf"/>
</dbReference>
<sequence>MHNGKHSLPGAEECVRYLARDRGLPLIILSNTSSPSKTTLGRLPGLGFEAKDFVGAVTSGEEAARIIRETYGRDMKDEKKKFVWFTWSPGNTNAPDPLRFLEKCGNVEPTLDPSEADFVVAHGSGCIRGAAAEDGGETPVKSMGSFIDDADLTEVDKILRQCARRNLPLICANPDLVVLYHEGGFKHMPGKIARRYESEEMEGNSVKWFGKPHASHFEACLRELGLDRSQVAHVGDSLHHDIAGANAAGVDSIFIAGGIHRGELQGEGEDSGELLLDEERLQALFKKEGHTPTHVLPMFRL</sequence>
<dbReference type="PANTHER" id="PTHR19288:SF90">
    <property type="entry name" value="OS08G0542600 PROTEIN"/>
    <property type="match status" value="1"/>
</dbReference>